<protein>
    <submittedName>
        <fullName evidence="1">Uncharacterized protein</fullName>
    </submittedName>
</protein>
<proteinExistence type="predicted"/>
<organism evidence="1 2">
    <name type="scientific">Ambrosia artemisiifolia</name>
    <name type="common">Common ragweed</name>
    <dbReference type="NCBI Taxonomy" id="4212"/>
    <lineage>
        <taxon>Eukaryota</taxon>
        <taxon>Viridiplantae</taxon>
        <taxon>Streptophyta</taxon>
        <taxon>Embryophyta</taxon>
        <taxon>Tracheophyta</taxon>
        <taxon>Spermatophyta</taxon>
        <taxon>Magnoliopsida</taxon>
        <taxon>eudicotyledons</taxon>
        <taxon>Gunneridae</taxon>
        <taxon>Pentapetalae</taxon>
        <taxon>asterids</taxon>
        <taxon>campanulids</taxon>
        <taxon>Asterales</taxon>
        <taxon>Asteraceae</taxon>
        <taxon>Asteroideae</taxon>
        <taxon>Heliantheae alliance</taxon>
        <taxon>Heliantheae</taxon>
        <taxon>Ambrosia</taxon>
    </lineage>
</organism>
<feature type="non-terminal residue" evidence="1">
    <location>
        <position position="1"/>
    </location>
</feature>
<sequence length="118" mass="13667">MPGVKIVSSLKRHANEQPMLNFLQQMTKSPLFLLTGLPSYEHKRNFAKYIQKEDKDKPKTKTIKETSFELESLNDEVTEEEYTKLYHSLGKGVLFLPPKAPTDLYESDYNTNKSNLKL</sequence>
<gene>
    <name evidence="1" type="ORF">M8C21_032121</name>
</gene>
<dbReference type="EMBL" id="JAMZMK010009661">
    <property type="protein sequence ID" value="KAI7734702.1"/>
    <property type="molecule type" value="Genomic_DNA"/>
</dbReference>
<name>A0AAD5C3Y2_AMBAR</name>
<dbReference type="AlphaFoldDB" id="A0AAD5C3Y2"/>
<evidence type="ECO:0000313" key="2">
    <source>
        <dbReference type="Proteomes" id="UP001206925"/>
    </source>
</evidence>
<evidence type="ECO:0000313" key="1">
    <source>
        <dbReference type="EMBL" id="KAI7734702.1"/>
    </source>
</evidence>
<reference evidence="1" key="1">
    <citation type="submission" date="2022-06" db="EMBL/GenBank/DDBJ databases">
        <title>Uncovering the hologenomic basis of an extraordinary plant invasion.</title>
        <authorList>
            <person name="Bieker V.C."/>
            <person name="Martin M.D."/>
            <person name="Gilbert T."/>
            <person name="Hodgins K."/>
            <person name="Battlay P."/>
            <person name="Petersen B."/>
            <person name="Wilson J."/>
        </authorList>
    </citation>
    <scope>NUCLEOTIDE SEQUENCE</scope>
    <source>
        <strain evidence="1">AA19_3_7</strain>
        <tissue evidence="1">Leaf</tissue>
    </source>
</reference>
<accession>A0AAD5C3Y2</accession>
<dbReference type="Proteomes" id="UP001206925">
    <property type="component" value="Unassembled WGS sequence"/>
</dbReference>
<keyword evidence="2" id="KW-1185">Reference proteome</keyword>
<comment type="caution">
    <text evidence="1">The sequence shown here is derived from an EMBL/GenBank/DDBJ whole genome shotgun (WGS) entry which is preliminary data.</text>
</comment>